<evidence type="ECO:0000256" key="1">
    <source>
        <dbReference type="ARBA" id="ARBA00003767"/>
    </source>
</evidence>
<dbReference type="Ensembl" id="ENSNMLT00000019898.1">
    <property type="protein sequence ID" value="ENSNMLP00000017690.1"/>
    <property type="gene ID" value="ENSNMLG00000011686.1"/>
</dbReference>
<keyword evidence="13" id="KW-0804">Transcription</keyword>
<dbReference type="GO" id="GO:0008270">
    <property type="term" value="F:zinc ion binding"/>
    <property type="evidence" value="ECO:0007669"/>
    <property type="project" value="UniProtKB-KW"/>
</dbReference>
<dbReference type="FunFam" id="3.30.160.60:FF:000446">
    <property type="entry name" value="Zinc finger protein"/>
    <property type="match status" value="1"/>
</dbReference>
<dbReference type="GO" id="GO:0003677">
    <property type="term" value="F:DNA binding"/>
    <property type="evidence" value="ECO:0007669"/>
    <property type="project" value="UniProtKB-KW"/>
</dbReference>
<comment type="function">
    <text evidence="1">May be involved in transcriptional regulation.</text>
</comment>
<dbReference type="AlphaFoldDB" id="A0A8C6WM96"/>
<dbReference type="Pfam" id="PF00096">
    <property type="entry name" value="zf-C2H2"/>
    <property type="match status" value="3"/>
</dbReference>
<keyword evidence="9" id="KW-0862">Zinc</keyword>
<evidence type="ECO:0000256" key="6">
    <source>
        <dbReference type="ARBA" id="ARBA00022723"/>
    </source>
</evidence>
<protein>
    <submittedName>
        <fullName evidence="18">Zinc finger protein 532</fullName>
    </submittedName>
</protein>
<keyword evidence="8 15" id="KW-0863">Zinc-finger</keyword>
<evidence type="ECO:0000259" key="17">
    <source>
        <dbReference type="PROSITE" id="PS50157"/>
    </source>
</evidence>
<evidence type="ECO:0000256" key="5">
    <source>
        <dbReference type="ARBA" id="ARBA00022553"/>
    </source>
</evidence>
<comment type="similarity">
    <text evidence="3">Belongs to the krueppel C2H2-type zinc-finger protein family.</text>
</comment>
<feature type="domain" description="C2H2-type" evidence="17">
    <location>
        <begin position="120"/>
        <end position="148"/>
    </location>
</feature>
<feature type="domain" description="C2H2-type" evidence="17">
    <location>
        <begin position="89"/>
        <end position="116"/>
    </location>
</feature>
<keyword evidence="19" id="KW-1185">Reference proteome</keyword>
<dbReference type="SUPFAM" id="SSF57667">
    <property type="entry name" value="beta-beta-alpha zinc fingers"/>
    <property type="match status" value="3"/>
</dbReference>
<evidence type="ECO:0000256" key="9">
    <source>
        <dbReference type="ARBA" id="ARBA00022833"/>
    </source>
</evidence>
<evidence type="ECO:0000256" key="11">
    <source>
        <dbReference type="ARBA" id="ARBA00023015"/>
    </source>
</evidence>
<keyword evidence="6" id="KW-0479">Metal-binding</keyword>
<evidence type="ECO:0000256" key="4">
    <source>
        <dbReference type="ARBA" id="ARBA00022499"/>
    </source>
</evidence>
<keyword evidence="11" id="KW-0805">Transcription regulation</keyword>
<name>A0A8C6WM96_9GOBI</name>
<feature type="region of interest" description="Disordered" evidence="16">
    <location>
        <begin position="385"/>
        <end position="413"/>
    </location>
</feature>
<dbReference type="Gene3D" id="3.30.160.60">
    <property type="entry name" value="Classic Zinc Finger"/>
    <property type="match status" value="4"/>
</dbReference>
<accession>A0A8C6WM96</accession>
<feature type="domain" description="C2H2-type" evidence="17">
    <location>
        <begin position="353"/>
        <end position="381"/>
    </location>
</feature>
<dbReference type="SMART" id="SM00355">
    <property type="entry name" value="ZnF_C2H2"/>
    <property type="match status" value="9"/>
</dbReference>
<sequence>MVITTCPASLHHVTKTCLHYTRRNGYRCGHCSVILTDASTLKSHIQSTHCEIFYKCSICPMAFKSAPGTHSHSYAQHPGVKAGEPKLIYKCAMCDTVFTLQSLLYTHLEQHVSTHRVPVFKCPDCSIFYTQKQLMLDHIKTTHGNLKTVEGPSNLGISLPLCTRSINSNSTCSNPNNIKDSGNENCHIRSDKDLPRSKTANWNSREFKGTLGYTCRGCNTDFLCRETYVGHMKKEHGKIIKKHPCHHCEKSFCSVHSLCRHKRLKHKVFTCLQCPQHIELMHSDHKKKTVRTNIMETAPAKEMVLLFPDSQPLKKLKVNIPKVQKCAVCGFNTENITIFHEHIPQHKSNGSSYQCKECGLCYTSPRSLSRHLFIVHRLKEPHVHGHRHVIGSDESQRENQLHNADENEDGAPNTRCKVCGREFETEAILNTHMRTHGMAFIKAKASRLRAERR</sequence>
<dbReference type="Pfam" id="PF16622">
    <property type="entry name" value="zf-C2H2_11"/>
    <property type="match status" value="1"/>
</dbReference>
<evidence type="ECO:0000313" key="18">
    <source>
        <dbReference type="Ensembl" id="ENSNMLP00000017690.1"/>
    </source>
</evidence>
<organism evidence="18 19">
    <name type="scientific">Neogobius melanostomus</name>
    <name type="common">round goby</name>
    <dbReference type="NCBI Taxonomy" id="47308"/>
    <lineage>
        <taxon>Eukaryota</taxon>
        <taxon>Metazoa</taxon>
        <taxon>Chordata</taxon>
        <taxon>Craniata</taxon>
        <taxon>Vertebrata</taxon>
        <taxon>Euteleostomi</taxon>
        <taxon>Actinopterygii</taxon>
        <taxon>Neopterygii</taxon>
        <taxon>Teleostei</taxon>
        <taxon>Neoteleostei</taxon>
        <taxon>Acanthomorphata</taxon>
        <taxon>Gobiaria</taxon>
        <taxon>Gobiiformes</taxon>
        <taxon>Gobioidei</taxon>
        <taxon>Gobiidae</taxon>
        <taxon>Benthophilinae</taxon>
        <taxon>Neogobiini</taxon>
        <taxon>Neogobius</taxon>
    </lineage>
</organism>
<evidence type="ECO:0000256" key="8">
    <source>
        <dbReference type="ARBA" id="ARBA00022771"/>
    </source>
</evidence>
<dbReference type="GO" id="GO:0005634">
    <property type="term" value="C:nucleus"/>
    <property type="evidence" value="ECO:0007669"/>
    <property type="project" value="UniProtKB-SubCell"/>
</dbReference>
<dbReference type="Proteomes" id="UP000694523">
    <property type="component" value="Unplaced"/>
</dbReference>
<evidence type="ECO:0000256" key="7">
    <source>
        <dbReference type="ARBA" id="ARBA00022737"/>
    </source>
</evidence>
<dbReference type="InterPro" id="IPR041697">
    <property type="entry name" value="Znf-C2H2_11"/>
</dbReference>
<feature type="compositionally biased region" description="Basic and acidic residues" evidence="16">
    <location>
        <begin position="390"/>
        <end position="405"/>
    </location>
</feature>
<evidence type="ECO:0000256" key="10">
    <source>
        <dbReference type="ARBA" id="ARBA00022843"/>
    </source>
</evidence>
<dbReference type="PROSITE" id="PS00028">
    <property type="entry name" value="ZINC_FINGER_C2H2_1"/>
    <property type="match status" value="7"/>
</dbReference>
<evidence type="ECO:0000256" key="3">
    <source>
        <dbReference type="ARBA" id="ARBA00006991"/>
    </source>
</evidence>
<feature type="domain" description="C2H2-type" evidence="17">
    <location>
        <begin position="54"/>
        <end position="82"/>
    </location>
</feature>
<evidence type="ECO:0000256" key="2">
    <source>
        <dbReference type="ARBA" id="ARBA00004123"/>
    </source>
</evidence>
<evidence type="ECO:0000256" key="13">
    <source>
        <dbReference type="ARBA" id="ARBA00023163"/>
    </source>
</evidence>
<keyword evidence="14" id="KW-0539">Nucleus</keyword>
<reference evidence="18" key="1">
    <citation type="submission" date="2025-08" db="UniProtKB">
        <authorList>
            <consortium name="Ensembl"/>
        </authorList>
    </citation>
    <scope>IDENTIFICATION</scope>
</reference>
<evidence type="ECO:0000256" key="16">
    <source>
        <dbReference type="SAM" id="MobiDB-lite"/>
    </source>
</evidence>
<comment type="subcellular location">
    <subcellularLocation>
        <location evidence="2">Nucleus</location>
    </subcellularLocation>
</comment>
<evidence type="ECO:0000313" key="19">
    <source>
        <dbReference type="Proteomes" id="UP000694523"/>
    </source>
</evidence>
<feature type="domain" description="C2H2-type" evidence="17">
    <location>
        <begin position="26"/>
        <end position="49"/>
    </location>
</feature>
<keyword evidence="4" id="KW-1017">Isopeptide bond</keyword>
<feature type="domain" description="C2H2-type" evidence="17">
    <location>
        <begin position="414"/>
        <end position="436"/>
    </location>
</feature>
<feature type="domain" description="C2H2-type" evidence="17">
    <location>
        <begin position="243"/>
        <end position="266"/>
    </location>
</feature>
<dbReference type="PANTHER" id="PTHR47222">
    <property type="entry name" value="ZINC FINGER PROTEIN 532-RELATED"/>
    <property type="match status" value="1"/>
</dbReference>
<dbReference type="FunFam" id="3.30.160.60:FF:000797">
    <property type="entry name" value="zinc finger protein 592 isoform X1"/>
    <property type="match status" value="1"/>
</dbReference>
<keyword evidence="7" id="KW-0677">Repeat</keyword>
<keyword evidence="12" id="KW-0238">DNA-binding</keyword>
<dbReference type="InterPro" id="IPR013087">
    <property type="entry name" value="Znf_C2H2_type"/>
</dbReference>
<dbReference type="PANTHER" id="PTHR47222:SF3">
    <property type="entry name" value="ZINC FINGER PROTEIN 532"/>
    <property type="match status" value="1"/>
</dbReference>
<proteinExistence type="inferred from homology"/>
<dbReference type="PROSITE" id="PS50157">
    <property type="entry name" value="ZINC_FINGER_C2H2_2"/>
    <property type="match status" value="7"/>
</dbReference>
<reference evidence="18" key="2">
    <citation type="submission" date="2025-09" db="UniProtKB">
        <authorList>
            <consortium name="Ensembl"/>
        </authorList>
    </citation>
    <scope>IDENTIFICATION</scope>
</reference>
<evidence type="ECO:0000256" key="12">
    <source>
        <dbReference type="ARBA" id="ARBA00023125"/>
    </source>
</evidence>
<keyword evidence="10" id="KW-0832">Ubl conjugation</keyword>
<keyword evidence="5" id="KW-0597">Phosphoprotein</keyword>
<evidence type="ECO:0000256" key="15">
    <source>
        <dbReference type="PROSITE-ProRule" id="PRU00042"/>
    </source>
</evidence>
<dbReference type="InterPro" id="IPR036236">
    <property type="entry name" value="Znf_C2H2_sf"/>
</dbReference>
<dbReference type="InterPro" id="IPR045914">
    <property type="entry name" value="Zn532-like"/>
</dbReference>
<evidence type="ECO:0000256" key="14">
    <source>
        <dbReference type="ARBA" id="ARBA00023242"/>
    </source>
</evidence>